<evidence type="ECO:0000256" key="4">
    <source>
        <dbReference type="SAM" id="MobiDB-lite"/>
    </source>
</evidence>
<dbReference type="Proteomes" id="UP000541444">
    <property type="component" value="Unassembled WGS sequence"/>
</dbReference>
<name>A0A7J7MJ55_9MAGN</name>
<feature type="region of interest" description="Disordered" evidence="4">
    <location>
        <begin position="41"/>
        <end position="68"/>
    </location>
</feature>
<gene>
    <name evidence="5" type="ORF">GIB67_018328</name>
</gene>
<evidence type="ECO:0000256" key="1">
    <source>
        <dbReference type="ARBA" id="ARBA00004239"/>
    </source>
</evidence>
<evidence type="ECO:0000256" key="2">
    <source>
        <dbReference type="ARBA" id="ARBA00022525"/>
    </source>
</evidence>
<keyword evidence="3" id="KW-0732">Signal</keyword>
<feature type="compositionally biased region" description="Polar residues" evidence="4">
    <location>
        <begin position="51"/>
        <end position="68"/>
    </location>
</feature>
<protein>
    <submittedName>
        <fullName evidence="5">Uncharacterized protein</fullName>
    </submittedName>
</protein>
<organism evidence="5 6">
    <name type="scientific">Kingdonia uniflora</name>
    <dbReference type="NCBI Taxonomy" id="39325"/>
    <lineage>
        <taxon>Eukaryota</taxon>
        <taxon>Viridiplantae</taxon>
        <taxon>Streptophyta</taxon>
        <taxon>Embryophyta</taxon>
        <taxon>Tracheophyta</taxon>
        <taxon>Spermatophyta</taxon>
        <taxon>Magnoliopsida</taxon>
        <taxon>Ranunculales</taxon>
        <taxon>Circaeasteraceae</taxon>
        <taxon>Kingdonia</taxon>
    </lineage>
</organism>
<dbReference type="GO" id="GO:0005576">
    <property type="term" value="C:extracellular region"/>
    <property type="evidence" value="ECO:0007669"/>
    <property type="project" value="UniProtKB-SubCell"/>
</dbReference>
<dbReference type="AlphaFoldDB" id="A0A7J7MJ55"/>
<dbReference type="InterPro" id="IPR039639">
    <property type="entry name" value="IDA-like"/>
</dbReference>
<dbReference type="PANTHER" id="PTHR33599:SF20">
    <property type="entry name" value="PROTEIN IDA"/>
    <property type="match status" value="1"/>
</dbReference>
<dbReference type="EMBL" id="JACGCM010001448">
    <property type="protein sequence ID" value="KAF6154891.1"/>
    <property type="molecule type" value="Genomic_DNA"/>
</dbReference>
<accession>A0A7J7MJ55</accession>
<reference evidence="5 6" key="1">
    <citation type="journal article" date="2020" name="IScience">
        <title>Genome Sequencing of the Endangered Kingdonia uniflora (Circaeasteraceae, Ranunculales) Reveals Potential Mechanisms of Evolutionary Specialization.</title>
        <authorList>
            <person name="Sun Y."/>
            <person name="Deng T."/>
            <person name="Zhang A."/>
            <person name="Moore M.J."/>
            <person name="Landis J.B."/>
            <person name="Lin N."/>
            <person name="Zhang H."/>
            <person name="Zhang X."/>
            <person name="Huang J."/>
            <person name="Zhang X."/>
            <person name="Sun H."/>
            <person name="Wang H."/>
        </authorList>
    </citation>
    <scope>NUCLEOTIDE SEQUENCE [LARGE SCALE GENOMIC DNA]</scope>
    <source>
        <strain evidence="5">TB1705</strain>
        <tissue evidence="5">Leaf</tissue>
    </source>
</reference>
<evidence type="ECO:0000256" key="3">
    <source>
        <dbReference type="ARBA" id="ARBA00022729"/>
    </source>
</evidence>
<evidence type="ECO:0000313" key="6">
    <source>
        <dbReference type="Proteomes" id="UP000541444"/>
    </source>
</evidence>
<proteinExistence type="predicted"/>
<keyword evidence="2" id="KW-0964">Secreted</keyword>
<dbReference type="PANTHER" id="PTHR33599">
    <property type="entry name" value="PROTEIN IDA-LIKE 5"/>
    <property type="match status" value="1"/>
</dbReference>
<dbReference type="GO" id="GO:0010227">
    <property type="term" value="P:floral organ abscission"/>
    <property type="evidence" value="ECO:0007669"/>
    <property type="project" value="InterPro"/>
</dbReference>
<evidence type="ECO:0000313" key="5">
    <source>
        <dbReference type="EMBL" id="KAF6154891.1"/>
    </source>
</evidence>
<sequence>MFLVNGHEFDKCSRTLPPSQVLETTRPPRYQNPGLYFGFLPKAMPIPPSGPSKQHNSIGLQSRQSSSP</sequence>
<dbReference type="OrthoDB" id="1935957at2759"/>
<keyword evidence="6" id="KW-1185">Reference proteome</keyword>
<comment type="caution">
    <text evidence="5">The sequence shown here is derived from an EMBL/GenBank/DDBJ whole genome shotgun (WGS) entry which is preliminary data.</text>
</comment>
<comment type="subcellular location">
    <subcellularLocation>
        <location evidence="1">Secreted</location>
        <location evidence="1">Extracellular space</location>
    </subcellularLocation>
</comment>